<dbReference type="InterPro" id="IPR036640">
    <property type="entry name" value="ABC1_TM_sf"/>
</dbReference>
<keyword evidence="10" id="KW-0675">Receptor</keyword>
<evidence type="ECO:0000256" key="6">
    <source>
        <dbReference type="ARBA" id="ARBA00022989"/>
    </source>
</evidence>
<protein>
    <submittedName>
        <fullName evidence="10">Putative sulfonylurea receptor</fullName>
    </submittedName>
</protein>
<feature type="transmembrane region" description="Helical" evidence="8">
    <location>
        <begin position="7"/>
        <end position="27"/>
    </location>
</feature>
<dbReference type="GO" id="GO:0005524">
    <property type="term" value="F:ATP binding"/>
    <property type="evidence" value="ECO:0007669"/>
    <property type="project" value="UniProtKB-KW"/>
</dbReference>
<evidence type="ECO:0000256" key="3">
    <source>
        <dbReference type="ARBA" id="ARBA00022692"/>
    </source>
</evidence>
<dbReference type="GO" id="GO:0140359">
    <property type="term" value="F:ABC-type transporter activity"/>
    <property type="evidence" value="ECO:0007669"/>
    <property type="project" value="InterPro"/>
</dbReference>
<evidence type="ECO:0000256" key="1">
    <source>
        <dbReference type="ARBA" id="ARBA00004141"/>
    </source>
</evidence>
<feature type="transmembrane region" description="Helical" evidence="8">
    <location>
        <begin position="185"/>
        <end position="208"/>
    </location>
</feature>
<evidence type="ECO:0000256" key="7">
    <source>
        <dbReference type="ARBA" id="ARBA00023136"/>
    </source>
</evidence>
<dbReference type="InterPro" id="IPR050173">
    <property type="entry name" value="ABC_transporter_C-like"/>
</dbReference>
<keyword evidence="6 8" id="KW-1133">Transmembrane helix</keyword>
<evidence type="ECO:0000256" key="4">
    <source>
        <dbReference type="ARBA" id="ARBA00022741"/>
    </source>
</evidence>
<feature type="transmembrane region" description="Helical" evidence="8">
    <location>
        <begin position="83"/>
        <end position="102"/>
    </location>
</feature>
<keyword evidence="4" id="KW-0547">Nucleotide-binding</keyword>
<accession>A0A090X8W7</accession>
<dbReference type="EMBL" id="GBIH01002481">
    <property type="protein sequence ID" value="JAC92229.1"/>
    <property type="molecule type" value="mRNA"/>
</dbReference>
<keyword evidence="5" id="KW-0067">ATP-binding</keyword>
<organism evidence="10">
    <name type="scientific">Ixodes ricinus</name>
    <name type="common">Common tick</name>
    <name type="synonym">Acarus ricinus</name>
    <dbReference type="NCBI Taxonomy" id="34613"/>
    <lineage>
        <taxon>Eukaryota</taxon>
        <taxon>Metazoa</taxon>
        <taxon>Ecdysozoa</taxon>
        <taxon>Arthropoda</taxon>
        <taxon>Chelicerata</taxon>
        <taxon>Arachnida</taxon>
        <taxon>Acari</taxon>
        <taxon>Parasitiformes</taxon>
        <taxon>Ixodida</taxon>
        <taxon>Ixodoidea</taxon>
        <taxon>Ixodidae</taxon>
        <taxon>Ixodinae</taxon>
        <taxon>Ixodes</taxon>
    </lineage>
</organism>
<dbReference type="PANTHER" id="PTHR24223">
    <property type="entry name" value="ATP-BINDING CASSETTE SUB-FAMILY C"/>
    <property type="match status" value="1"/>
</dbReference>
<feature type="domain" description="ABC transmembrane type-1" evidence="9">
    <location>
        <begin position="1"/>
        <end position="244"/>
    </location>
</feature>
<evidence type="ECO:0000313" key="10">
    <source>
        <dbReference type="EMBL" id="JAC92229.1"/>
    </source>
</evidence>
<comment type="subcellular location">
    <subcellularLocation>
        <location evidence="1">Membrane</location>
        <topology evidence="1">Multi-pass membrane protein</topology>
    </subcellularLocation>
</comment>
<keyword evidence="7 8" id="KW-0472">Membrane</keyword>
<proteinExistence type="evidence at transcript level"/>
<dbReference type="CDD" id="cd18580">
    <property type="entry name" value="ABC_6TM_ABCC_D2"/>
    <property type="match status" value="1"/>
</dbReference>
<evidence type="ECO:0000256" key="2">
    <source>
        <dbReference type="ARBA" id="ARBA00022448"/>
    </source>
</evidence>
<dbReference type="InterPro" id="IPR011527">
    <property type="entry name" value="ABC1_TM_dom"/>
</dbReference>
<dbReference type="AlphaFoldDB" id="A0A090X8W7"/>
<evidence type="ECO:0000256" key="5">
    <source>
        <dbReference type="ARBA" id="ARBA00022840"/>
    </source>
</evidence>
<dbReference type="Pfam" id="PF00664">
    <property type="entry name" value="ABC_membrane"/>
    <property type="match status" value="1"/>
</dbReference>
<evidence type="ECO:0000256" key="8">
    <source>
        <dbReference type="SAM" id="Phobius"/>
    </source>
</evidence>
<dbReference type="PROSITE" id="PS50929">
    <property type="entry name" value="ABC_TM1F"/>
    <property type="match status" value="1"/>
</dbReference>
<name>A0A090X8W7_IXORI</name>
<dbReference type="Gene3D" id="1.20.1560.10">
    <property type="entry name" value="ABC transporter type 1, transmembrane domain"/>
    <property type="match status" value="1"/>
</dbReference>
<dbReference type="SUPFAM" id="SSF90123">
    <property type="entry name" value="ABC transporter transmembrane region"/>
    <property type="match status" value="1"/>
</dbReference>
<feature type="transmembrane region" description="Helical" evidence="8">
    <location>
        <begin position="228"/>
        <end position="249"/>
    </location>
</feature>
<sequence>MVGYGAILVGMSVFNFIFSVVFVFGAMRAASSIHNQLLQSVMRTPISFFDKTSTGRIINRFSRDTDLIDKEVPFLMSMNLLDIAALALMVVVRCLPSAYFILHRGSRRAPRLWGLTVVSLAGPSVEVRRLQSVSRSPVFSHFGETVAGAVSIRAFGATEAVRKNPLTRFLDDNINCYVHSAALDACLIIAVQVVILLLSIGASLVSVAAKDFLEANMAGLTLTYTMQLAEHVSYAVMMLVMLEASMVAVERAMDYFDFTGRGTLEKSGDGTRGRMALSG</sequence>
<keyword evidence="2" id="KW-0813">Transport</keyword>
<reference evidence="10" key="1">
    <citation type="journal article" date="2015" name="PLoS Negl. Trop. Dis.">
        <title>Deep Sequencing Analysis of the Ixodes ricinus Haemocytome.</title>
        <authorList>
            <person name="Kotsyfakis M."/>
            <person name="Kopacek P."/>
            <person name="Franta Z."/>
            <person name="Pedra J.H."/>
            <person name="Ribeiro J.M."/>
        </authorList>
    </citation>
    <scope>NUCLEOTIDE SEQUENCE</scope>
</reference>
<dbReference type="InterPro" id="IPR044726">
    <property type="entry name" value="ABCC_6TM_D2"/>
</dbReference>
<evidence type="ECO:0000259" key="9">
    <source>
        <dbReference type="PROSITE" id="PS50929"/>
    </source>
</evidence>
<dbReference type="PANTHER" id="PTHR24223:SF415">
    <property type="entry name" value="FI20190P1"/>
    <property type="match status" value="1"/>
</dbReference>
<keyword evidence="3 8" id="KW-0812">Transmembrane</keyword>
<dbReference type="GO" id="GO:0016020">
    <property type="term" value="C:membrane"/>
    <property type="evidence" value="ECO:0007669"/>
    <property type="project" value="UniProtKB-SubCell"/>
</dbReference>